<keyword evidence="3" id="KW-0378">Hydrolase</keyword>
<evidence type="ECO:0000313" key="4">
    <source>
        <dbReference type="Proteomes" id="UP000216188"/>
    </source>
</evidence>
<keyword evidence="3" id="KW-0255">Endonuclease</keyword>
<dbReference type="SUPFAM" id="SSF56219">
    <property type="entry name" value="DNase I-like"/>
    <property type="match status" value="1"/>
</dbReference>
<feature type="transmembrane region" description="Helical" evidence="1">
    <location>
        <begin position="65"/>
        <end position="83"/>
    </location>
</feature>
<name>A0A256GLW0_9HYPH</name>
<dbReference type="Pfam" id="PF03372">
    <property type="entry name" value="Exo_endo_phos"/>
    <property type="match status" value="1"/>
</dbReference>
<dbReference type="STRING" id="419475.A8A54_02740"/>
<dbReference type="EMBL" id="NNRM01000017">
    <property type="protein sequence ID" value="OYR27836.1"/>
    <property type="molecule type" value="Genomic_DNA"/>
</dbReference>
<keyword evidence="4" id="KW-1185">Reference proteome</keyword>
<dbReference type="InterPro" id="IPR005135">
    <property type="entry name" value="Endo/exonuclease/phosphatase"/>
</dbReference>
<dbReference type="GO" id="GO:0004527">
    <property type="term" value="F:exonuclease activity"/>
    <property type="evidence" value="ECO:0007669"/>
    <property type="project" value="UniProtKB-KW"/>
</dbReference>
<dbReference type="InterPro" id="IPR036691">
    <property type="entry name" value="Endo/exonu/phosph_ase_sf"/>
</dbReference>
<evidence type="ECO:0000313" key="3">
    <source>
        <dbReference type="EMBL" id="OYR27836.1"/>
    </source>
</evidence>
<reference evidence="3 4" key="1">
    <citation type="submission" date="2017-07" db="EMBL/GenBank/DDBJ databases">
        <title>Phylogenetic study on the rhizospheric bacterium Ochrobactrum sp. A44.</title>
        <authorList>
            <person name="Krzyzanowska D.M."/>
            <person name="Ossowicki A."/>
            <person name="Rajewska M."/>
            <person name="Maciag T."/>
            <person name="Kaczynski Z."/>
            <person name="Czerwicka M."/>
            <person name="Jafra S."/>
        </authorList>
    </citation>
    <scope>NUCLEOTIDE SEQUENCE [LARGE SCALE GENOMIC DNA]</scope>
    <source>
        <strain evidence="3 4">CCUG 30717</strain>
    </source>
</reference>
<feature type="transmembrane region" description="Helical" evidence="1">
    <location>
        <begin position="41"/>
        <end position="58"/>
    </location>
</feature>
<keyword evidence="1" id="KW-1133">Transmembrane helix</keyword>
<feature type="domain" description="Endonuclease/exonuclease/phosphatase" evidence="2">
    <location>
        <begin position="108"/>
        <end position="310"/>
    </location>
</feature>
<protein>
    <submittedName>
        <fullName evidence="3">Endonuclease/Exonuclease/phosphatase family protein</fullName>
    </submittedName>
</protein>
<proteinExistence type="predicted"/>
<evidence type="ECO:0000256" key="1">
    <source>
        <dbReference type="SAM" id="Phobius"/>
    </source>
</evidence>
<gene>
    <name evidence="3" type="ORF">CEV34_2220</name>
</gene>
<dbReference type="AlphaFoldDB" id="A0A256GLW0"/>
<keyword evidence="1" id="KW-0472">Membrane</keyword>
<dbReference type="RefSeq" id="WP_094543560.1">
    <property type="nucleotide sequence ID" value="NZ_JBHEEM010000019.1"/>
</dbReference>
<keyword evidence="1" id="KW-0812">Transmembrane</keyword>
<comment type="caution">
    <text evidence="3">The sequence shown here is derived from an EMBL/GenBank/DDBJ whole genome shotgun (WGS) entry which is preliminary data.</text>
</comment>
<dbReference type="GO" id="GO:0004519">
    <property type="term" value="F:endonuclease activity"/>
    <property type="evidence" value="ECO:0007669"/>
    <property type="project" value="UniProtKB-KW"/>
</dbReference>
<evidence type="ECO:0000259" key="2">
    <source>
        <dbReference type="Pfam" id="PF03372"/>
    </source>
</evidence>
<dbReference type="Gene3D" id="3.60.10.10">
    <property type="entry name" value="Endonuclease/exonuclease/phosphatase"/>
    <property type="match status" value="1"/>
</dbReference>
<keyword evidence="3" id="KW-0540">Nuclease</keyword>
<keyword evidence="3" id="KW-0269">Exonuclease</keyword>
<sequence>MSKRRENLSLLLLITAVLVSVPLVLGFLGSAHPMLDSFGHFRPHLAILMGLLALPLLFTKMRREGAMILLFAILAFSTTLGAARNLLNGSSSAQADVPTTGARYSLVQINLRYNNPEPKRVLQMVAQEKPDVITYQEAGADWAMWIDILKGTYPYHFECRKDGSNMRVGILSRRPFSEGSAQLCLGDDRLAMTSIDFSGTSVNVAAYHAVLPWPYGQAAIIDALVPELQKFSGPMIIAGDFNATPWSNAVHRIEKASTTKAMTGIGGTWMLQNLPIKLAPYVGLPIDQVLVSHEIEAPAATTREDVSSDHLPIRLEFSVPMPVPPDTDEPETQSVMLSF</sequence>
<organism evidence="3 4">
    <name type="scientific">Brucella pseudogrignonensis</name>
    <dbReference type="NCBI Taxonomy" id="419475"/>
    <lineage>
        <taxon>Bacteria</taxon>
        <taxon>Pseudomonadati</taxon>
        <taxon>Pseudomonadota</taxon>
        <taxon>Alphaproteobacteria</taxon>
        <taxon>Hyphomicrobiales</taxon>
        <taxon>Brucellaceae</taxon>
        <taxon>Brucella/Ochrobactrum group</taxon>
        <taxon>Brucella</taxon>
    </lineage>
</organism>
<dbReference type="Proteomes" id="UP000216188">
    <property type="component" value="Unassembled WGS sequence"/>
</dbReference>
<accession>A0A256GLW0</accession>